<keyword evidence="1" id="KW-0446">Lipid-binding</keyword>
<dbReference type="Gene3D" id="3.40.50.10170">
    <property type="match status" value="1"/>
</dbReference>
<evidence type="ECO:0000313" key="2">
    <source>
        <dbReference type="EMBL" id="KRL85507.1"/>
    </source>
</evidence>
<dbReference type="PROSITE" id="PS51482">
    <property type="entry name" value="DEGV"/>
    <property type="match status" value="1"/>
</dbReference>
<organism evidence="2 3">
    <name type="scientific">Lacticaseibacillus pantheris DSM 15945 = JCM 12539 = NBRC 106106</name>
    <dbReference type="NCBI Taxonomy" id="1423783"/>
    <lineage>
        <taxon>Bacteria</taxon>
        <taxon>Bacillati</taxon>
        <taxon>Bacillota</taxon>
        <taxon>Bacilli</taxon>
        <taxon>Lactobacillales</taxon>
        <taxon>Lactobacillaceae</taxon>
        <taxon>Lacticaseibacillus</taxon>
    </lineage>
</organism>
<reference evidence="2 3" key="1">
    <citation type="journal article" date="2015" name="Genome Announc.">
        <title>Expanding the biotechnology potential of lactobacilli through comparative genomics of 213 strains and associated genera.</title>
        <authorList>
            <person name="Sun Z."/>
            <person name="Harris H.M."/>
            <person name="McCann A."/>
            <person name="Guo C."/>
            <person name="Argimon S."/>
            <person name="Zhang W."/>
            <person name="Yang X."/>
            <person name="Jeffery I.B."/>
            <person name="Cooney J.C."/>
            <person name="Kagawa T.F."/>
            <person name="Liu W."/>
            <person name="Song Y."/>
            <person name="Salvetti E."/>
            <person name="Wrobel A."/>
            <person name="Rasinkangas P."/>
            <person name="Parkhill J."/>
            <person name="Rea M.C."/>
            <person name="O'Sullivan O."/>
            <person name="Ritari J."/>
            <person name="Douillard F.P."/>
            <person name="Paul Ross R."/>
            <person name="Yang R."/>
            <person name="Briner A.E."/>
            <person name="Felis G.E."/>
            <person name="de Vos W.M."/>
            <person name="Barrangou R."/>
            <person name="Klaenhammer T.R."/>
            <person name="Caufield P.W."/>
            <person name="Cui Y."/>
            <person name="Zhang H."/>
            <person name="O'Toole P.W."/>
        </authorList>
    </citation>
    <scope>NUCLEOTIDE SEQUENCE [LARGE SCALE GENOMIC DNA]</scope>
    <source>
        <strain evidence="2 3">DSM 15945</strain>
    </source>
</reference>
<accession>A0A0R1U2L9</accession>
<dbReference type="Pfam" id="PF02645">
    <property type="entry name" value="DegV"/>
    <property type="match status" value="1"/>
</dbReference>
<proteinExistence type="predicted"/>
<dbReference type="PATRIC" id="fig|1423783.4.peg.1716"/>
<protein>
    <submittedName>
        <fullName evidence="2">DegV family protein</fullName>
    </submittedName>
</protein>
<dbReference type="AlphaFoldDB" id="A0A0R1U2L9"/>
<dbReference type="NCBIfam" id="TIGR00762">
    <property type="entry name" value="DegV"/>
    <property type="match status" value="1"/>
</dbReference>
<name>A0A0R1U2L9_9LACO</name>
<dbReference type="PANTHER" id="PTHR33434">
    <property type="entry name" value="DEGV DOMAIN-CONTAINING PROTEIN DR_1986-RELATED"/>
    <property type="match status" value="1"/>
</dbReference>
<dbReference type="GO" id="GO:0008289">
    <property type="term" value="F:lipid binding"/>
    <property type="evidence" value="ECO:0007669"/>
    <property type="project" value="UniProtKB-KW"/>
</dbReference>
<dbReference type="InterPro" id="IPR043168">
    <property type="entry name" value="DegV_C"/>
</dbReference>
<keyword evidence="3" id="KW-1185">Reference proteome</keyword>
<comment type="caution">
    <text evidence="2">The sequence shown here is derived from an EMBL/GenBank/DDBJ whole genome shotgun (WGS) entry which is preliminary data.</text>
</comment>
<dbReference type="STRING" id="1423783.FC50_GL001673"/>
<sequence>MTNIKIVADSSVQMTPEEVAQYQVTIIPLTVMIDGTVYTDGETITRDEFVNKMFSAKDLPQTSQPAIGSFVEQYNQLTADGSQVISIHLAESLSGTVNAARQAAEMADGDVTVIDSGLTDRAMAFQVIEAAKLAAQGADVDTIVARAKTVEDHTTLRMGVVDLTNLVKGGRLSKAAGMITSVLNIKIALSMENGKLGILKKGRGMKTIKRFIDDVVQTMSQKPGIHSVGVSYVDETSGADAIADQIRAAVPGVDVLVRRTGPIVATHAGKGAFAIMYYED</sequence>
<dbReference type="Proteomes" id="UP000051922">
    <property type="component" value="Unassembled WGS sequence"/>
</dbReference>
<dbReference type="InterPro" id="IPR003797">
    <property type="entry name" value="DegV"/>
</dbReference>
<dbReference type="EMBL" id="AZFJ01000052">
    <property type="protein sequence ID" value="KRL85507.1"/>
    <property type="molecule type" value="Genomic_DNA"/>
</dbReference>
<dbReference type="OrthoDB" id="5429275at2"/>
<gene>
    <name evidence="2" type="ORF">FC50_GL001673</name>
</gene>
<dbReference type="RefSeq" id="WP_056956950.1">
    <property type="nucleotide sequence ID" value="NZ_AZFJ01000052.1"/>
</dbReference>
<dbReference type="PANTHER" id="PTHR33434:SF8">
    <property type="entry name" value="DEGV DOMAIN-CONTAINING PROTEIN SPR1019"/>
    <property type="match status" value="1"/>
</dbReference>
<dbReference type="InterPro" id="IPR050270">
    <property type="entry name" value="DegV_domain_contain"/>
</dbReference>
<evidence type="ECO:0000313" key="3">
    <source>
        <dbReference type="Proteomes" id="UP000051922"/>
    </source>
</evidence>
<dbReference type="SUPFAM" id="SSF82549">
    <property type="entry name" value="DAK1/DegV-like"/>
    <property type="match status" value="1"/>
</dbReference>
<dbReference type="Gene3D" id="3.30.1180.10">
    <property type="match status" value="1"/>
</dbReference>
<evidence type="ECO:0000256" key="1">
    <source>
        <dbReference type="ARBA" id="ARBA00023121"/>
    </source>
</evidence>